<dbReference type="HOGENOM" id="CLU_028760_1_2_0"/>
<dbReference type="UniPathway" id="UPA00051">
    <property type="reaction ID" value="UER00074"/>
</dbReference>
<dbReference type="NCBIfam" id="TIGR01392">
    <property type="entry name" value="homoserO_Ac_trn"/>
    <property type="match status" value="1"/>
</dbReference>
<dbReference type="HAMAP" id="MF_00296">
    <property type="entry name" value="MetX_acyltransf"/>
    <property type="match status" value="1"/>
</dbReference>
<evidence type="ECO:0000313" key="10">
    <source>
        <dbReference type="EMBL" id="GAK57727.1"/>
    </source>
</evidence>
<dbReference type="InterPro" id="IPR000073">
    <property type="entry name" value="AB_hydrolase_1"/>
</dbReference>
<dbReference type="SUPFAM" id="SSF53474">
    <property type="entry name" value="alpha/beta-Hydrolases"/>
    <property type="match status" value="1"/>
</dbReference>
<evidence type="ECO:0000313" key="11">
    <source>
        <dbReference type="Proteomes" id="UP000030661"/>
    </source>
</evidence>
<feature type="binding site" evidence="7">
    <location>
        <position position="225"/>
    </location>
    <ligand>
        <name>substrate</name>
    </ligand>
</feature>
<organism evidence="10">
    <name type="scientific">Vecturithrix granuli</name>
    <dbReference type="NCBI Taxonomy" id="1499967"/>
    <lineage>
        <taxon>Bacteria</taxon>
        <taxon>Candidatus Moduliflexota</taxon>
        <taxon>Candidatus Vecturitrichia</taxon>
        <taxon>Candidatus Vecturitrichales</taxon>
        <taxon>Candidatus Vecturitrichaceae</taxon>
        <taxon>Candidatus Vecturithrix</taxon>
    </lineage>
</organism>
<comment type="caution">
    <text evidence="7">Lacks conserved residue(s) required for the propagation of feature annotation.</text>
</comment>
<dbReference type="GO" id="GO:0009086">
    <property type="term" value="P:methionine biosynthetic process"/>
    <property type="evidence" value="ECO:0007669"/>
    <property type="project" value="UniProtKB-UniRule"/>
</dbReference>
<dbReference type="FunFam" id="1.10.1740.110:FF:000001">
    <property type="entry name" value="Homoserine O-acetyltransferase"/>
    <property type="match status" value="1"/>
</dbReference>
<sequence length="403" mass="44944">MSHQNTKNHVATQYVTFGNPPDELTLESGESFGPVTLAYETYGTLNPDKSNAILVLHAFTGDAHAAGYHEGDTKPGWWDDMIGPGKAFDTDAYFVICSNVLGGCKGSTGPSSINPNTGAPYGLDFPLITIGDMVACQKRLIEYLGITQLLSVAGGSMGGMQVLAWLTMYPEFLRSAIPIATTMKHSPQQIAFNEVGRQAIMSDPHWNSGKYYDGPLPARGLSVARMIGHITYMSDVSMEEKFGRQKKTEVQPFKFTPDFEVEGYLNYRGDNFVKRFDANSYLYISKAMDNFDATRGQTLNKAFERARNVQVLIMAFKSDWLYPAYQSQEIVKACKLCGIETTYCEIHSTYGHDAFLLEVEEETHLISHFLKKVVHAKEGIRKEAYAIRPSGNRRSYFSRLFSA</sequence>
<comment type="subcellular location">
    <subcellularLocation>
        <location evidence="7">Cytoplasm</location>
    </subcellularLocation>
</comment>
<name>A0A081BZH2_VECG1</name>
<reference evidence="10" key="1">
    <citation type="journal article" date="2015" name="PeerJ">
        <title>First genomic representation of candidate bacterial phylum KSB3 points to enhanced environmental sensing as a trigger of wastewater bulking.</title>
        <authorList>
            <person name="Sekiguchi Y."/>
            <person name="Ohashi A."/>
            <person name="Parks D.H."/>
            <person name="Yamauchi T."/>
            <person name="Tyson G.W."/>
            <person name="Hugenholtz P."/>
        </authorList>
    </citation>
    <scope>NUCLEOTIDE SEQUENCE [LARGE SCALE GENOMIC DNA]</scope>
</reference>
<keyword evidence="5 7" id="KW-0486">Methionine biosynthesis</keyword>
<dbReference type="PANTHER" id="PTHR32268">
    <property type="entry name" value="HOMOSERINE O-ACETYLTRANSFERASE"/>
    <property type="match status" value="1"/>
</dbReference>
<dbReference type="GO" id="GO:0009092">
    <property type="term" value="P:homoserine metabolic process"/>
    <property type="evidence" value="ECO:0007669"/>
    <property type="project" value="TreeGrafter"/>
</dbReference>
<feature type="binding site" evidence="7">
    <location>
        <position position="353"/>
    </location>
    <ligand>
        <name>substrate</name>
    </ligand>
</feature>
<evidence type="ECO:0000256" key="3">
    <source>
        <dbReference type="ARBA" id="ARBA00022605"/>
    </source>
</evidence>
<keyword evidence="2 7" id="KW-0963">Cytoplasm</keyword>
<evidence type="ECO:0000256" key="1">
    <source>
        <dbReference type="ARBA" id="ARBA00011738"/>
    </source>
</evidence>
<proteinExistence type="inferred from homology"/>
<evidence type="ECO:0000256" key="5">
    <source>
        <dbReference type="ARBA" id="ARBA00023167"/>
    </source>
</evidence>
<dbReference type="EC" id="2.3.1.31" evidence="7"/>
<comment type="subunit">
    <text evidence="1 7">Homodimer.</text>
</comment>
<keyword evidence="4 7" id="KW-0808">Transferase</keyword>
<dbReference type="InterPro" id="IPR029058">
    <property type="entry name" value="AB_hydrolase_fold"/>
</dbReference>
<dbReference type="GO" id="GO:0005737">
    <property type="term" value="C:cytoplasm"/>
    <property type="evidence" value="ECO:0007669"/>
    <property type="project" value="UniProtKB-SubCell"/>
</dbReference>
<feature type="active site" description="Nucleophile" evidence="7 8">
    <location>
        <position position="156"/>
    </location>
</feature>
<dbReference type="AlphaFoldDB" id="A0A081BZH2"/>
<evidence type="ECO:0000256" key="6">
    <source>
        <dbReference type="ARBA" id="ARBA00023315"/>
    </source>
</evidence>
<feature type="active site" evidence="7 8">
    <location>
        <position position="319"/>
    </location>
</feature>
<dbReference type="Gene3D" id="1.10.1740.110">
    <property type="match status" value="1"/>
</dbReference>
<dbReference type="EMBL" id="DF820466">
    <property type="protein sequence ID" value="GAK57727.1"/>
    <property type="molecule type" value="Genomic_DNA"/>
</dbReference>
<keyword evidence="3 7" id="KW-0028">Amino-acid biosynthesis</keyword>
<feature type="active site" evidence="7 8">
    <location>
        <position position="352"/>
    </location>
</feature>
<accession>A0A081BZH2</accession>
<keyword evidence="11" id="KW-1185">Reference proteome</keyword>
<comment type="function">
    <text evidence="7">Transfers an acetyl group from acetyl-CoA to L-homoserine, forming acetyl-L-homoserine.</text>
</comment>
<evidence type="ECO:0000256" key="2">
    <source>
        <dbReference type="ARBA" id="ARBA00022490"/>
    </source>
</evidence>
<comment type="catalytic activity">
    <reaction evidence="7">
        <text>L-homoserine + acetyl-CoA = O-acetyl-L-homoserine + CoA</text>
        <dbReference type="Rhea" id="RHEA:13701"/>
        <dbReference type="ChEBI" id="CHEBI:57287"/>
        <dbReference type="ChEBI" id="CHEBI:57288"/>
        <dbReference type="ChEBI" id="CHEBI:57476"/>
        <dbReference type="ChEBI" id="CHEBI:57716"/>
        <dbReference type="EC" id="2.3.1.31"/>
    </reaction>
</comment>
<protein>
    <recommendedName>
        <fullName evidence="7">Homoserine O-acetyltransferase</fullName>
        <shortName evidence="7">HAT</shortName>
        <ecNumber evidence="7">2.3.1.31</ecNumber>
    </recommendedName>
    <alternativeName>
        <fullName evidence="7">Homoserine transacetylase</fullName>
        <shortName evidence="7">HTA</shortName>
    </alternativeName>
</protein>
<dbReference type="GO" id="GO:0004414">
    <property type="term" value="F:homoserine O-acetyltransferase activity"/>
    <property type="evidence" value="ECO:0007669"/>
    <property type="project" value="UniProtKB-UniRule"/>
</dbReference>
<dbReference type="Proteomes" id="UP000030661">
    <property type="component" value="Unassembled WGS sequence"/>
</dbReference>
<dbReference type="PANTHER" id="PTHR32268:SF11">
    <property type="entry name" value="HOMOSERINE O-ACETYLTRANSFERASE"/>
    <property type="match status" value="1"/>
</dbReference>
<evidence type="ECO:0000256" key="7">
    <source>
        <dbReference type="HAMAP-Rule" id="MF_00296"/>
    </source>
</evidence>
<keyword evidence="6 7" id="KW-0012">Acyltransferase</keyword>
<gene>
    <name evidence="7" type="primary">metXA</name>
    <name evidence="10" type="ORF">U27_04694</name>
</gene>
<comment type="pathway">
    <text evidence="7">Amino-acid biosynthesis; L-methionine biosynthesis via de novo pathway; O-acetyl-L-homoserine from L-homoserine: step 1/1.</text>
</comment>
<dbReference type="Pfam" id="PF00561">
    <property type="entry name" value="Abhydrolase_1"/>
    <property type="match status" value="1"/>
</dbReference>
<dbReference type="PIRSF" id="PIRSF000443">
    <property type="entry name" value="Homoser_Ac_trans"/>
    <property type="match status" value="1"/>
</dbReference>
<dbReference type="NCBIfam" id="NF001209">
    <property type="entry name" value="PRK00175.1"/>
    <property type="match status" value="1"/>
</dbReference>
<feature type="domain" description="AB hydrolase-1" evidence="9">
    <location>
        <begin position="51"/>
        <end position="358"/>
    </location>
</feature>
<evidence type="ECO:0000256" key="8">
    <source>
        <dbReference type="PIRSR" id="PIRSR000443-1"/>
    </source>
</evidence>
<comment type="similarity">
    <text evidence="7">Belongs to the AB hydrolase superfamily. MetX family.</text>
</comment>
<dbReference type="eggNOG" id="COG2021">
    <property type="taxonomic scope" value="Bacteria"/>
</dbReference>
<dbReference type="Gene3D" id="3.40.50.1820">
    <property type="entry name" value="alpha/beta hydrolase"/>
    <property type="match status" value="1"/>
</dbReference>
<evidence type="ECO:0000259" key="9">
    <source>
        <dbReference type="Pfam" id="PF00561"/>
    </source>
</evidence>
<dbReference type="InterPro" id="IPR008220">
    <property type="entry name" value="HAT_MetX-like"/>
</dbReference>
<dbReference type="STRING" id="1499967.U27_04694"/>
<evidence type="ECO:0000256" key="4">
    <source>
        <dbReference type="ARBA" id="ARBA00022679"/>
    </source>
</evidence>